<sequence length="189" mass="21849">MTEQYEEYQQLLNLDYDDAVQQLLTKYGAVPADYFVEKSYQRYINNEIKTPAKNGKVNSRTDDGLEIHHIMENQYEDMGNPAAIQKQNIPFEFQEAQTLCYVDKWEHTILHALIAIETKGKHGLPGLNTYLLPTIEDWYIDGNAPESGSPRTQWKVNCYDKAKLDKTETEALLNSIKNKLDDELKGVRF</sequence>
<evidence type="ECO:0000313" key="2">
    <source>
        <dbReference type="Proteomes" id="UP001314261"/>
    </source>
</evidence>
<protein>
    <submittedName>
        <fullName evidence="1">Uncharacterized protein</fullName>
    </submittedName>
</protein>
<keyword evidence="2" id="KW-1185">Reference proteome</keyword>
<dbReference type="RefSeq" id="WP_338345369.1">
    <property type="nucleotide sequence ID" value="NZ_CAUZLK010000012.1"/>
</dbReference>
<comment type="caution">
    <text evidence="1">The sequence shown here is derived from an EMBL/GenBank/DDBJ whole genome shotgun (WGS) entry which is preliminary data.</text>
</comment>
<accession>A0ABN9YY52</accession>
<organism evidence="1 2">
    <name type="scientific">Fructobacillus fructosus</name>
    <dbReference type="NCBI Taxonomy" id="1631"/>
    <lineage>
        <taxon>Bacteria</taxon>
        <taxon>Bacillati</taxon>
        <taxon>Bacillota</taxon>
        <taxon>Bacilli</taxon>
        <taxon>Lactobacillales</taxon>
        <taxon>Lactobacillaceae</taxon>
        <taxon>Fructobacillus</taxon>
    </lineage>
</organism>
<name>A0ABN9YY52_9LACO</name>
<dbReference type="EMBL" id="CAUZLR010000011">
    <property type="protein sequence ID" value="CAK1252862.1"/>
    <property type="molecule type" value="Genomic_DNA"/>
</dbReference>
<dbReference type="Proteomes" id="UP001314261">
    <property type="component" value="Unassembled WGS sequence"/>
</dbReference>
<gene>
    <name evidence="1" type="ORF">R54839_PPFHFPJH_01479</name>
</gene>
<evidence type="ECO:0000313" key="1">
    <source>
        <dbReference type="EMBL" id="CAK1252862.1"/>
    </source>
</evidence>
<proteinExistence type="predicted"/>
<reference evidence="1 2" key="1">
    <citation type="submission" date="2023-10" db="EMBL/GenBank/DDBJ databases">
        <authorList>
            <person name="Botero Cardona J."/>
        </authorList>
    </citation>
    <scope>NUCLEOTIDE SEQUENCE [LARGE SCALE GENOMIC DNA]</scope>
    <source>
        <strain evidence="1 2">R-54839</strain>
    </source>
</reference>